<evidence type="ECO:0000256" key="1">
    <source>
        <dbReference type="SAM" id="MobiDB-lite"/>
    </source>
</evidence>
<name>A0AAV7NPA1_PLEWA</name>
<feature type="region of interest" description="Disordered" evidence="1">
    <location>
        <begin position="1"/>
        <end position="205"/>
    </location>
</feature>
<feature type="compositionally biased region" description="Basic and acidic residues" evidence="1">
    <location>
        <begin position="130"/>
        <end position="169"/>
    </location>
</feature>
<evidence type="ECO:0000313" key="2">
    <source>
        <dbReference type="EMBL" id="KAJ1117326.1"/>
    </source>
</evidence>
<accession>A0AAV7NPA1</accession>
<dbReference type="AlphaFoldDB" id="A0AAV7NPA1"/>
<dbReference type="EMBL" id="JANPWB010000012">
    <property type="protein sequence ID" value="KAJ1117326.1"/>
    <property type="molecule type" value="Genomic_DNA"/>
</dbReference>
<reference evidence="2" key="1">
    <citation type="journal article" date="2022" name="bioRxiv">
        <title>Sequencing and chromosome-scale assembly of the giantPleurodeles waltlgenome.</title>
        <authorList>
            <person name="Brown T."/>
            <person name="Elewa A."/>
            <person name="Iarovenko S."/>
            <person name="Subramanian E."/>
            <person name="Araus A.J."/>
            <person name="Petzold A."/>
            <person name="Susuki M."/>
            <person name="Suzuki K.-i.T."/>
            <person name="Hayashi T."/>
            <person name="Toyoda A."/>
            <person name="Oliveira C."/>
            <person name="Osipova E."/>
            <person name="Leigh N.D."/>
            <person name="Simon A."/>
            <person name="Yun M.H."/>
        </authorList>
    </citation>
    <scope>NUCLEOTIDE SEQUENCE</scope>
    <source>
        <strain evidence="2">20211129_DDA</strain>
        <tissue evidence="2">Liver</tissue>
    </source>
</reference>
<keyword evidence="3" id="KW-1185">Reference proteome</keyword>
<protein>
    <submittedName>
        <fullName evidence="2">Uncharacterized protein</fullName>
    </submittedName>
</protein>
<evidence type="ECO:0000313" key="3">
    <source>
        <dbReference type="Proteomes" id="UP001066276"/>
    </source>
</evidence>
<dbReference type="Proteomes" id="UP001066276">
    <property type="component" value="Chromosome 8"/>
</dbReference>
<gene>
    <name evidence="2" type="ORF">NDU88_005526</name>
</gene>
<organism evidence="2 3">
    <name type="scientific">Pleurodeles waltl</name>
    <name type="common">Iberian ribbed newt</name>
    <dbReference type="NCBI Taxonomy" id="8319"/>
    <lineage>
        <taxon>Eukaryota</taxon>
        <taxon>Metazoa</taxon>
        <taxon>Chordata</taxon>
        <taxon>Craniata</taxon>
        <taxon>Vertebrata</taxon>
        <taxon>Euteleostomi</taxon>
        <taxon>Amphibia</taxon>
        <taxon>Batrachia</taxon>
        <taxon>Caudata</taxon>
        <taxon>Salamandroidea</taxon>
        <taxon>Salamandridae</taxon>
        <taxon>Pleurodelinae</taxon>
        <taxon>Pleurodeles</taxon>
    </lineage>
</organism>
<proteinExistence type="predicted"/>
<sequence>MTPYIRLTEVPATPTAESGAEFRAALPENAPPGRLSNDHVTDSSGNPEIRVPEKVESADGLRAQGEDKEEKDANKGEETRNRRPEAENEDRSRREVGGTNAQARSATERNSEKQEFCHVPGGTWLNQGKIWEEKKRQGEDKEEKDANKGEETRNRRPEAENEDRSRREVGGTNAQAQSATERNSEKQEFCHVPGGTGLNQFSGTGDAEVEAFVSS</sequence>
<feature type="compositionally biased region" description="Basic and acidic residues" evidence="1">
    <location>
        <begin position="50"/>
        <end position="96"/>
    </location>
</feature>
<feature type="compositionally biased region" description="Basic and acidic residues" evidence="1">
    <location>
        <begin position="106"/>
        <end position="116"/>
    </location>
</feature>
<comment type="caution">
    <text evidence="2">The sequence shown here is derived from an EMBL/GenBank/DDBJ whole genome shotgun (WGS) entry which is preliminary data.</text>
</comment>
<feature type="compositionally biased region" description="Polar residues" evidence="1">
    <location>
        <begin position="172"/>
        <end position="181"/>
    </location>
</feature>